<dbReference type="Proteomes" id="UP000199110">
    <property type="component" value="Unassembled WGS sequence"/>
</dbReference>
<accession>A0A1I3RA49</accession>
<keyword evidence="1" id="KW-0282">Flagellum</keyword>
<sequence>MALLQKLKLVSMTVLMALFVLSALTRIVSASLSSVPDGSADEVEHDRAALLCPPSDEVATLLEHIATREQELMAREEAAALREQDFAVARQEIEVSLSRLAEAEARLANRMAQSSTAAEDDVTRLVNVYEGMKPKDAALLFETMEPAFAAGFLARMNADAASALFSNLSPEKAYALSVLMAGRNANAARE</sequence>
<dbReference type="STRING" id="390807.SAMN04488095_2818"/>
<dbReference type="SUPFAM" id="SSF158791">
    <property type="entry name" value="MgtE N-terminal domain-like"/>
    <property type="match status" value="1"/>
</dbReference>
<name>A0A1I3RA49_9RHOB</name>
<organism evidence="1 2">
    <name type="scientific">Jannaschia pohangensis</name>
    <dbReference type="NCBI Taxonomy" id="390807"/>
    <lineage>
        <taxon>Bacteria</taxon>
        <taxon>Pseudomonadati</taxon>
        <taxon>Pseudomonadota</taxon>
        <taxon>Alphaproteobacteria</taxon>
        <taxon>Rhodobacterales</taxon>
        <taxon>Roseobacteraceae</taxon>
        <taxon>Jannaschia</taxon>
    </lineage>
</organism>
<dbReference type="AlphaFoldDB" id="A0A1I3RA49"/>
<dbReference type="EMBL" id="FORA01000003">
    <property type="protein sequence ID" value="SFJ42251.1"/>
    <property type="molecule type" value="Genomic_DNA"/>
</dbReference>
<gene>
    <name evidence="1" type="ORF">SAMN04488095_2818</name>
</gene>
<evidence type="ECO:0000313" key="2">
    <source>
        <dbReference type="Proteomes" id="UP000199110"/>
    </source>
</evidence>
<dbReference type="OrthoDB" id="9791432at2"/>
<reference evidence="1 2" key="1">
    <citation type="submission" date="2016-10" db="EMBL/GenBank/DDBJ databases">
        <authorList>
            <person name="de Groot N.N."/>
        </authorList>
    </citation>
    <scope>NUCLEOTIDE SEQUENCE [LARGE SCALE GENOMIC DNA]</scope>
    <source>
        <strain evidence="1 2">DSM 19073</strain>
    </source>
</reference>
<evidence type="ECO:0000313" key="1">
    <source>
        <dbReference type="EMBL" id="SFJ42251.1"/>
    </source>
</evidence>
<dbReference type="RefSeq" id="WP_092781937.1">
    <property type="nucleotide sequence ID" value="NZ_FORA01000003.1"/>
</dbReference>
<keyword evidence="1" id="KW-0966">Cell projection</keyword>
<proteinExistence type="predicted"/>
<keyword evidence="1" id="KW-0969">Cilium</keyword>
<keyword evidence="2" id="KW-1185">Reference proteome</keyword>
<protein>
    <submittedName>
        <fullName evidence="1">Flagellar motility protein MotE, a chaperone for MotC folding</fullName>
    </submittedName>
</protein>